<dbReference type="RefSeq" id="WP_180281811.1">
    <property type="nucleotide sequence ID" value="NZ_JABFDB010000005.1"/>
</dbReference>
<evidence type="ECO:0000313" key="1">
    <source>
        <dbReference type="EMBL" id="NYZ20044.1"/>
    </source>
</evidence>
<sequence>MADATPLSVMRATVERLRRRSDHGGAQAQALEQTDRVLVAAGRMVALIEAAGVPDDLLTAEERALIDAVTGEDA</sequence>
<dbReference type="EMBL" id="JABFDB010000005">
    <property type="protein sequence ID" value="NYZ20044.1"/>
    <property type="molecule type" value="Genomic_DNA"/>
</dbReference>
<evidence type="ECO:0000313" key="2">
    <source>
        <dbReference type="Proteomes" id="UP000584642"/>
    </source>
</evidence>
<comment type="caution">
    <text evidence="1">The sequence shown here is derived from an EMBL/GenBank/DDBJ whole genome shotgun (WGS) entry which is preliminary data.</text>
</comment>
<keyword evidence="2" id="KW-1185">Reference proteome</keyword>
<reference evidence="1 2" key="1">
    <citation type="submission" date="2020-05" db="EMBL/GenBank/DDBJ databases">
        <title>Azospirillum oleiclasticum sp. nov, a nitrogen-fixing and heavy crude oil-emulsifying bacterium isolated from the crude oil of Yumen Oilfield.</title>
        <authorList>
            <person name="Wu D."/>
            <person name="Cai M."/>
            <person name="Zhang X."/>
        </authorList>
    </citation>
    <scope>NUCLEOTIDE SEQUENCE [LARGE SCALE GENOMIC DNA]</scope>
    <source>
        <strain evidence="1 2">ROY-1-1-2</strain>
    </source>
</reference>
<proteinExistence type="predicted"/>
<protein>
    <submittedName>
        <fullName evidence="1">Uncharacterized protein</fullName>
    </submittedName>
</protein>
<accession>A0ABX2TAK6</accession>
<dbReference type="Proteomes" id="UP000584642">
    <property type="component" value="Unassembled WGS sequence"/>
</dbReference>
<gene>
    <name evidence="1" type="ORF">HND93_09990</name>
</gene>
<organism evidence="1 2">
    <name type="scientific">Azospirillum oleiclasticum</name>
    <dbReference type="NCBI Taxonomy" id="2735135"/>
    <lineage>
        <taxon>Bacteria</taxon>
        <taxon>Pseudomonadati</taxon>
        <taxon>Pseudomonadota</taxon>
        <taxon>Alphaproteobacteria</taxon>
        <taxon>Rhodospirillales</taxon>
        <taxon>Azospirillaceae</taxon>
        <taxon>Azospirillum</taxon>
    </lineage>
</organism>
<name>A0ABX2TAK6_9PROT</name>